<accession>A0ACA9S0E9</accession>
<evidence type="ECO:0000313" key="2">
    <source>
        <dbReference type="Proteomes" id="UP000789920"/>
    </source>
</evidence>
<comment type="caution">
    <text evidence="1">The sequence shown here is derived from an EMBL/GenBank/DDBJ whole genome shotgun (WGS) entry which is preliminary data.</text>
</comment>
<dbReference type="EMBL" id="CAJVQC010081410">
    <property type="protein sequence ID" value="CAG8818756.1"/>
    <property type="molecule type" value="Genomic_DNA"/>
</dbReference>
<sequence length="208" mass="24360">MSDLKLRSPEYFQNNEDWSLLGYLEYRKTLKDFRSNKADEHFFYVKNLEYIAENHENKKQCEKAKSYINEFVVSTINQIIVGEPNQKLSSVNSFWLSIYQNNYEENIELEKLRHAESTIRAVNKETEEVRLVSSSETGLLLKRKRQDDMNCFDKGADKRKTLENKIRTTNRTVVEESSSDVFSVTSLTQPSYNESQVLNEETDGEIKS</sequence>
<proteinExistence type="predicted"/>
<evidence type="ECO:0000313" key="1">
    <source>
        <dbReference type="EMBL" id="CAG8818756.1"/>
    </source>
</evidence>
<keyword evidence="2" id="KW-1185">Reference proteome</keyword>
<reference evidence="1" key="1">
    <citation type="submission" date="2021-06" db="EMBL/GenBank/DDBJ databases">
        <authorList>
            <person name="Kallberg Y."/>
            <person name="Tangrot J."/>
            <person name="Rosling A."/>
        </authorList>
    </citation>
    <scope>NUCLEOTIDE SEQUENCE</scope>
    <source>
        <strain evidence="1">MA461A</strain>
    </source>
</reference>
<dbReference type="Proteomes" id="UP000789920">
    <property type="component" value="Unassembled WGS sequence"/>
</dbReference>
<organism evidence="1 2">
    <name type="scientific">Racocetra persica</name>
    <dbReference type="NCBI Taxonomy" id="160502"/>
    <lineage>
        <taxon>Eukaryota</taxon>
        <taxon>Fungi</taxon>
        <taxon>Fungi incertae sedis</taxon>
        <taxon>Mucoromycota</taxon>
        <taxon>Glomeromycotina</taxon>
        <taxon>Glomeromycetes</taxon>
        <taxon>Diversisporales</taxon>
        <taxon>Gigasporaceae</taxon>
        <taxon>Racocetra</taxon>
    </lineage>
</organism>
<feature type="non-terminal residue" evidence="1">
    <location>
        <position position="208"/>
    </location>
</feature>
<protein>
    <submittedName>
        <fullName evidence="1">23100_t:CDS:1</fullName>
    </submittedName>
</protein>
<name>A0ACA9S0E9_9GLOM</name>
<gene>
    <name evidence="1" type="ORF">RPERSI_LOCUS24981</name>
</gene>